<evidence type="ECO:0000313" key="1">
    <source>
        <dbReference type="EMBL" id="VHO03395.1"/>
    </source>
</evidence>
<dbReference type="EMBL" id="CAAJGR010000082">
    <property type="protein sequence ID" value="VHO03395.1"/>
    <property type="molecule type" value="Genomic_DNA"/>
</dbReference>
<proteinExistence type="predicted"/>
<sequence>MKNDNVPFAGRTPLATIASGNLDDLREVAQHIDTFRSGLPGLVAVCQP</sequence>
<protein>
    <submittedName>
        <fullName evidence="1">Uncharacterized protein</fullName>
    </submittedName>
</protein>
<reference evidence="1" key="1">
    <citation type="submission" date="2019-04" db="EMBL/GenBank/DDBJ databases">
        <authorList>
            <person name="Brambilla D."/>
        </authorList>
    </citation>
    <scope>NUCLEOTIDE SEQUENCE</scope>
    <source>
        <strain evidence="1">BAL1</strain>
    </source>
</reference>
<accession>A0A486XMM2</accession>
<name>A0A486XMM2_9GAMM</name>
<dbReference type="AlphaFoldDB" id="A0A486XMM2"/>
<gene>
    <name evidence="1" type="ORF">BAL341_1397</name>
</gene>
<organism evidence="1">
    <name type="scientific">Rheinheimera sp. BAL341</name>
    <dbReference type="NCBI Taxonomy" id="1708203"/>
    <lineage>
        <taxon>Bacteria</taxon>
        <taxon>Pseudomonadati</taxon>
        <taxon>Pseudomonadota</taxon>
        <taxon>Gammaproteobacteria</taxon>
        <taxon>Chromatiales</taxon>
        <taxon>Chromatiaceae</taxon>
        <taxon>Rheinheimera</taxon>
    </lineage>
</organism>